<name>A0A2R8B7N9_9RHOB</name>
<dbReference type="EMBL" id="OMOQ01000001">
    <property type="protein sequence ID" value="SPH18624.1"/>
    <property type="molecule type" value="Genomic_DNA"/>
</dbReference>
<proteinExistence type="predicted"/>
<dbReference type="Proteomes" id="UP000244924">
    <property type="component" value="Unassembled WGS sequence"/>
</dbReference>
<accession>A0A2R8B7N9</accession>
<feature type="chain" id="PRO_5015347822" evidence="1">
    <location>
        <begin position="28"/>
        <end position="118"/>
    </location>
</feature>
<protein>
    <submittedName>
        <fullName evidence="2">Uncharacterized protein</fullName>
    </submittedName>
</protein>
<evidence type="ECO:0000313" key="3">
    <source>
        <dbReference type="Proteomes" id="UP000244924"/>
    </source>
</evidence>
<keyword evidence="3" id="KW-1185">Reference proteome</keyword>
<sequence>MIRQPFRSTAILAIALAVIGMSLVAAAARGHVRAGDEILVLCSGGGLVLSALDENGALTGKRHLCPDLAPAFLTGLRAIAADIGRTATLAESVAVAATAMPDAATCPSLRARDRPVKF</sequence>
<reference evidence="2 3" key="1">
    <citation type="submission" date="2018-03" db="EMBL/GenBank/DDBJ databases">
        <authorList>
            <person name="Keele B.F."/>
        </authorList>
    </citation>
    <scope>NUCLEOTIDE SEQUENCE [LARGE SCALE GENOMIC DNA]</scope>
    <source>
        <strain evidence="2 3">CECT 8626</strain>
    </source>
</reference>
<gene>
    <name evidence="2" type="ORF">DEA8626_02164</name>
</gene>
<evidence type="ECO:0000256" key="1">
    <source>
        <dbReference type="SAM" id="SignalP"/>
    </source>
</evidence>
<dbReference type="AlphaFoldDB" id="A0A2R8B7N9"/>
<keyword evidence="1" id="KW-0732">Signal</keyword>
<feature type="signal peptide" evidence="1">
    <location>
        <begin position="1"/>
        <end position="27"/>
    </location>
</feature>
<evidence type="ECO:0000313" key="2">
    <source>
        <dbReference type="EMBL" id="SPH18624.1"/>
    </source>
</evidence>
<organism evidence="2 3">
    <name type="scientific">Albidovulum aquaemixtae</name>
    <dbReference type="NCBI Taxonomy" id="1542388"/>
    <lineage>
        <taxon>Bacteria</taxon>
        <taxon>Pseudomonadati</taxon>
        <taxon>Pseudomonadota</taxon>
        <taxon>Alphaproteobacteria</taxon>
        <taxon>Rhodobacterales</taxon>
        <taxon>Paracoccaceae</taxon>
        <taxon>Albidovulum</taxon>
    </lineage>
</organism>